<dbReference type="PANTHER" id="PTHR42041">
    <property type="entry name" value="DNA ENDONUCLEASE ACTIVATOR CTP1 C-TERMINAL DOMAIN-CONTAINING PROTEIN"/>
    <property type="match status" value="1"/>
</dbReference>
<dbReference type="VEuPathDB" id="FungiDB:yc1106_07547"/>
<organism evidence="3 4">
    <name type="scientific">Curvularia clavata</name>
    <dbReference type="NCBI Taxonomy" id="95742"/>
    <lineage>
        <taxon>Eukaryota</taxon>
        <taxon>Fungi</taxon>
        <taxon>Dikarya</taxon>
        <taxon>Ascomycota</taxon>
        <taxon>Pezizomycotina</taxon>
        <taxon>Dothideomycetes</taxon>
        <taxon>Pleosporomycetidae</taxon>
        <taxon>Pleosporales</taxon>
        <taxon>Pleosporineae</taxon>
        <taxon>Pleosporaceae</taxon>
        <taxon>Curvularia</taxon>
    </lineage>
</organism>
<feature type="coiled-coil region" evidence="1">
    <location>
        <begin position="436"/>
        <end position="463"/>
    </location>
</feature>
<feature type="coiled-coil region" evidence="1">
    <location>
        <begin position="303"/>
        <end position="383"/>
    </location>
</feature>
<dbReference type="Proteomes" id="UP001056012">
    <property type="component" value="Chromosome 5"/>
</dbReference>
<dbReference type="AlphaFoldDB" id="A0A9Q9DTV9"/>
<evidence type="ECO:0000313" key="3">
    <source>
        <dbReference type="EMBL" id="USP80273.1"/>
    </source>
</evidence>
<evidence type="ECO:0000256" key="1">
    <source>
        <dbReference type="SAM" id="Coils"/>
    </source>
</evidence>
<proteinExistence type="predicted"/>
<dbReference type="OrthoDB" id="4495335at2759"/>
<gene>
    <name evidence="3" type="ORF">yc1106_07547</name>
</gene>
<dbReference type="EMBL" id="CP089278">
    <property type="protein sequence ID" value="USP80273.1"/>
    <property type="molecule type" value="Genomic_DNA"/>
</dbReference>
<evidence type="ECO:0000256" key="2">
    <source>
        <dbReference type="SAM" id="MobiDB-lite"/>
    </source>
</evidence>
<feature type="compositionally biased region" description="Polar residues" evidence="2">
    <location>
        <begin position="547"/>
        <end position="565"/>
    </location>
</feature>
<dbReference type="PANTHER" id="PTHR42041:SF1">
    <property type="entry name" value="DNA ENDONUCLEASE ACTIVATOR CTP1 C-TERMINAL DOMAIN-CONTAINING PROTEIN"/>
    <property type="match status" value="1"/>
</dbReference>
<name>A0A9Q9DTV9_CURCL</name>
<evidence type="ECO:0000313" key="4">
    <source>
        <dbReference type="Proteomes" id="UP001056012"/>
    </source>
</evidence>
<keyword evidence="4" id="KW-1185">Reference proteome</keyword>
<reference evidence="3" key="1">
    <citation type="submission" date="2021-12" db="EMBL/GenBank/DDBJ databases">
        <title>Curvularia clavata genome.</title>
        <authorList>
            <person name="Cao Y."/>
        </authorList>
    </citation>
    <scope>NUCLEOTIDE SEQUENCE</scope>
    <source>
        <strain evidence="3">Yc1106</strain>
    </source>
</reference>
<feature type="compositionally biased region" description="Basic and acidic residues" evidence="2">
    <location>
        <begin position="413"/>
        <end position="433"/>
    </location>
</feature>
<dbReference type="Gene3D" id="1.10.287.1490">
    <property type="match status" value="1"/>
</dbReference>
<feature type="region of interest" description="Disordered" evidence="2">
    <location>
        <begin position="393"/>
        <end position="433"/>
    </location>
</feature>
<feature type="region of interest" description="Disordered" evidence="2">
    <location>
        <begin position="626"/>
        <end position="650"/>
    </location>
</feature>
<feature type="region of interest" description="Disordered" evidence="2">
    <location>
        <begin position="118"/>
        <end position="145"/>
    </location>
</feature>
<feature type="coiled-coil region" evidence="1">
    <location>
        <begin position="174"/>
        <end position="253"/>
    </location>
</feature>
<evidence type="ECO:0008006" key="5">
    <source>
        <dbReference type="Google" id="ProtNLM"/>
    </source>
</evidence>
<feature type="compositionally biased region" description="Acidic residues" evidence="2">
    <location>
        <begin position="627"/>
        <end position="637"/>
    </location>
</feature>
<sequence length="775" mass="86593">MHSTQLTIQMMRGGRLTGQMVRAGCYGTVQGSSVGSAASAIYTLPSALAPPHHIILLQIFIRAPKFTSTLFSTKALPLHTLDPPLPVSPNKMAFSPGMPVFPASPERSTGVKALYGESSNASPVMSPSTPPFRGHSPLRHSHRRTDSDISVTALTGMFENLEVKDPREACRRFKELLDKERTKNAEKLAKIEKEHAKKEKEHEMALSRRDIRIEELKSELEHASGSLEVAITKERYEKERKANKAAINQWEAVFKQNEERWKGMQHKMVEAENRSKIFESKYRSYKTQWIEANNDKLRHSSMIPQLQSKIQTLQRNLQRAESDVKFKTEEATKYKNDVYNLQVKLESTNTHLSEELEALKEKLALVEAERDALKTSLKEEEVLRIAAEGRIPLPSAEADEHDEFDAPARSPRKQQDNSRQDDDKENVSPKKGAVELRFIQQELAAEKRARERAEEQIDFMKMECQFQCCSCRIAETRGKQFVHDDSLEAEMQRIKSTQPIFTPPASNHEDDVMEDVVMRQEPVKAGRPVTPVDARPAQEPDTVVAFSPSTGTFRSVPSPVKSQPTVAPVEPSPVVEMSEAPVMDLEAKNMPAPADIRLPESRPTSRVAFARESYKGKSTNINIHEDAVEDSDDDDVSAPEPEPTGPVTPYFTRTITTTTTIPLHFSPATPAFKAARGPMTPSTVAHAAADVQTPVLGELSLNKLGIDREAALAAIRERRGRARSMAAGQGTPMKQMIEGVKDRRDISAPIPRVRSFETFVAGVCCRRRSEGRDTI</sequence>
<feature type="compositionally biased region" description="Polar residues" evidence="2">
    <location>
        <begin position="118"/>
        <end position="127"/>
    </location>
</feature>
<accession>A0A9Q9DTV9</accession>
<keyword evidence="1" id="KW-0175">Coiled coil</keyword>
<feature type="region of interest" description="Disordered" evidence="2">
    <location>
        <begin position="547"/>
        <end position="572"/>
    </location>
</feature>
<protein>
    <recommendedName>
        <fullName evidence="5">MAD multi-domain protein</fullName>
    </recommendedName>
</protein>